<sequence>MGFREWEAWILRRYWFPSSWLAPSELSPEMSLRLWMLLSSETICQVFFSALMSGYINVFSMESAGGSTPDYSFSAGGVMVFSRTIFSRTIFGLDTESLLLDLTLRLHLLNHDSR</sequence>
<keyword evidence="2" id="KW-1185">Reference proteome</keyword>
<evidence type="ECO:0000313" key="2">
    <source>
        <dbReference type="Proteomes" id="UP000886520"/>
    </source>
</evidence>
<dbReference type="Proteomes" id="UP000886520">
    <property type="component" value="Chromosome 6"/>
</dbReference>
<dbReference type="AlphaFoldDB" id="A0A9D4ZMS1"/>
<protein>
    <submittedName>
        <fullName evidence="1">Uncharacterized protein</fullName>
    </submittedName>
</protein>
<gene>
    <name evidence="1" type="ORF">GOP47_0006732</name>
</gene>
<evidence type="ECO:0000313" key="1">
    <source>
        <dbReference type="EMBL" id="KAI5079061.1"/>
    </source>
</evidence>
<proteinExistence type="predicted"/>
<comment type="caution">
    <text evidence="1">The sequence shown here is derived from an EMBL/GenBank/DDBJ whole genome shotgun (WGS) entry which is preliminary data.</text>
</comment>
<organism evidence="1 2">
    <name type="scientific">Adiantum capillus-veneris</name>
    <name type="common">Maidenhair fern</name>
    <dbReference type="NCBI Taxonomy" id="13818"/>
    <lineage>
        <taxon>Eukaryota</taxon>
        <taxon>Viridiplantae</taxon>
        <taxon>Streptophyta</taxon>
        <taxon>Embryophyta</taxon>
        <taxon>Tracheophyta</taxon>
        <taxon>Polypodiopsida</taxon>
        <taxon>Polypodiidae</taxon>
        <taxon>Polypodiales</taxon>
        <taxon>Pteridineae</taxon>
        <taxon>Pteridaceae</taxon>
        <taxon>Vittarioideae</taxon>
        <taxon>Adiantum</taxon>
    </lineage>
</organism>
<accession>A0A9D4ZMS1</accession>
<name>A0A9D4ZMS1_ADICA</name>
<dbReference type="EMBL" id="JABFUD020000006">
    <property type="protein sequence ID" value="KAI5079061.1"/>
    <property type="molecule type" value="Genomic_DNA"/>
</dbReference>
<reference evidence="1" key="1">
    <citation type="submission" date="2021-01" db="EMBL/GenBank/DDBJ databases">
        <title>Adiantum capillus-veneris genome.</title>
        <authorList>
            <person name="Fang Y."/>
            <person name="Liao Q."/>
        </authorList>
    </citation>
    <scope>NUCLEOTIDE SEQUENCE</scope>
    <source>
        <strain evidence="1">H3</strain>
        <tissue evidence="1">Leaf</tissue>
    </source>
</reference>